<dbReference type="Gene3D" id="3.90.1570.10">
    <property type="entry name" value="tt1808, chain A"/>
    <property type="match status" value="1"/>
</dbReference>
<comment type="caution">
    <text evidence="2">The sequence shown here is derived from an EMBL/GenBank/DDBJ whole genome shotgun (WGS) entry which is preliminary data.</text>
</comment>
<dbReference type="EMBL" id="JADQBC010000026">
    <property type="protein sequence ID" value="MBR8827315.1"/>
    <property type="molecule type" value="Genomic_DNA"/>
</dbReference>
<dbReference type="PANTHER" id="PTHR34107:SF2">
    <property type="entry name" value="SLL0888 PROTEIN"/>
    <property type="match status" value="1"/>
</dbReference>
<keyword evidence="2" id="KW-0255">Endonuclease</keyword>
<dbReference type="CDD" id="cd06260">
    <property type="entry name" value="DUF820-like"/>
    <property type="match status" value="1"/>
</dbReference>
<sequence>MTTTKQLLTFEEYLTYSDDTDTCYELQDRELIPMTLGRGKHGAISELINDAFRAEIKRLKLDWVSKKGDIGVKIPQVGRGATSRVPDVAVVTQVQWRSILDISAVLTDSVPLLVVEVVSEGTVLIDHRRKRAEYNGIGIPEYWLVDFIANSPKVTVLKLVDGLYEGKSYRGDELLESDIFPELNLTASEILGAEG</sequence>
<reference evidence="2" key="1">
    <citation type="submission" date="2021-02" db="EMBL/GenBank/DDBJ databases">
        <title>Metagenome analyses of Stigonema ocellatum DSM 106950, Chlorogloea purpurea SAG 13.99 and Gomphosphaeria aponina DSM 107014.</title>
        <authorList>
            <person name="Marter P."/>
            <person name="Huang S."/>
        </authorList>
    </citation>
    <scope>NUCLEOTIDE SEQUENCE</scope>
    <source>
        <strain evidence="2">JP213</strain>
    </source>
</reference>
<dbReference type="SUPFAM" id="SSF52980">
    <property type="entry name" value="Restriction endonuclease-like"/>
    <property type="match status" value="1"/>
</dbReference>
<dbReference type="InterPro" id="IPR008538">
    <property type="entry name" value="Uma2"/>
</dbReference>
<gene>
    <name evidence="2" type="ORF">DSM107014_05315</name>
</gene>
<proteinExistence type="predicted"/>
<accession>A0A941GPR9</accession>
<dbReference type="PANTHER" id="PTHR34107">
    <property type="entry name" value="SLL0198 PROTEIN-RELATED"/>
    <property type="match status" value="1"/>
</dbReference>
<dbReference type="Proteomes" id="UP000767446">
    <property type="component" value="Unassembled WGS sequence"/>
</dbReference>
<dbReference type="InterPro" id="IPR011335">
    <property type="entry name" value="Restrct_endonuc-II-like"/>
</dbReference>
<dbReference type="InterPro" id="IPR012296">
    <property type="entry name" value="Nuclease_put_TT1808"/>
</dbReference>
<dbReference type="Pfam" id="PF05685">
    <property type="entry name" value="Uma2"/>
    <property type="match status" value="1"/>
</dbReference>
<keyword evidence="2" id="KW-0378">Hydrolase</keyword>
<dbReference type="GO" id="GO:0004519">
    <property type="term" value="F:endonuclease activity"/>
    <property type="evidence" value="ECO:0007669"/>
    <property type="project" value="UniProtKB-KW"/>
</dbReference>
<name>A0A941GPR9_9CHRO</name>
<feature type="domain" description="Putative restriction endonuclease" evidence="1">
    <location>
        <begin position="10"/>
        <end position="187"/>
    </location>
</feature>
<evidence type="ECO:0000259" key="1">
    <source>
        <dbReference type="Pfam" id="PF05685"/>
    </source>
</evidence>
<evidence type="ECO:0000313" key="3">
    <source>
        <dbReference type="Proteomes" id="UP000767446"/>
    </source>
</evidence>
<evidence type="ECO:0000313" key="2">
    <source>
        <dbReference type="EMBL" id="MBR8827315.1"/>
    </source>
</evidence>
<organism evidence="2 3">
    <name type="scientific">Gomphosphaeria aponina SAG 52.96 = DSM 107014</name>
    <dbReference type="NCBI Taxonomy" id="1521640"/>
    <lineage>
        <taxon>Bacteria</taxon>
        <taxon>Bacillati</taxon>
        <taxon>Cyanobacteriota</taxon>
        <taxon>Cyanophyceae</taxon>
        <taxon>Oscillatoriophycideae</taxon>
        <taxon>Chroococcales</taxon>
        <taxon>Gomphosphaeriaceae</taxon>
        <taxon>Gomphosphaeria</taxon>
    </lineage>
</organism>
<dbReference type="AlphaFoldDB" id="A0A941GPR9"/>
<keyword evidence="2" id="KW-0540">Nuclease</keyword>
<protein>
    <submittedName>
        <fullName evidence="2">Uma2 family endonuclease</fullName>
    </submittedName>
</protein>